<dbReference type="SUPFAM" id="SSF46785">
    <property type="entry name" value="Winged helix' DNA-binding domain"/>
    <property type="match status" value="1"/>
</dbReference>
<dbReference type="AlphaFoldDB" id="A0A7J3XX86"/>
<dbReference type="CDD" id="cd00090">
    <property type="entry name" value="HTH_ARSR"/>
    <property type="match status" value="1"/>
</dbReference>
<comment type="caution">
    <text evidence="2">The sequence shown here is derived from an EMBL/GenBank/DDBJ whole genome shotgun (WGS) entry which is preliminary data.</text>
</comment>
<sequence length="202" mass="22944">MLRDLDVLRELSTGEVNLAEIAKKYRVSKQAVFKHIMRLVKKGLVVKSSRGRYVLSDRGRALLEYAPRTRVEDVDCIVETLDGGIDYFMRGSDKATSEDLKKHFIIYTLHTLTVMSIAAAANASLEVNEKNVEDRLEALWRDWFKPILARLVAVMLLSSEAEWRIIEAFFNVMKTQGLVHASILDKYLNSSRKLGEVDSGKP</sequence>
<evidence type="ECO:0000259" key="1">
    <source>
        <dbReference type="Pfam" id="PF12802"/>
    </source>
</evidence>
<reference evidence="2" key="1">
    <citation type="journal article" date="2020" name="mSystems">
        <title>Genome- and Community-Level Interaction Insights into Carbon Utilization and Element Cycling Functions of Hydrothermarchaeota in Hydrothermal Sediment.</title>
        <authorList>
            <person name="Zhou Z."/>
            <person name="Liu Y."/>
            <person name="Xu W."/>
            <person name="Pan J."/>
            <person name="Luo Z.H."/>
            <person name="Li M."/>
        </authorList>
    </citation>
    <scope>NUCLEOTIDE SEQUENCE [LARGE SCALE GENOMIC DNA]</scope>
    <source>
        <strain evidence="2">SpSt-110</strain>
    </source>
</reference>
<organism evidence="2">
    <name type="scientific">Thermogladius calderae</name>
    <dbReference type="NCBI Taxonomy" id="1200300"/>
    <lineage>
        <taxon>Archaea</taxon>
        <taxon>Thermoproteota</taxon>
        <taxon>Thermoprotei</taxon>
        <taxon>Desulfurococcales</taxon>
        <taxon>Desulfurococcaceae</taxon>
        <taxon>Thermogladius</taxon>
    </lineage>
</organism>
<dbReference type="Pfam" id="PF12802">
    <property type="entry name" value="MarR_2"/>
    <property type="match status" value="1"/>
</dbReference>
<dbReference type="InterPro" id="IPR011991">
    <property type="entry name" value="ArsR-like_HTH"/>
</dbReference>
<dbReference type="GO" id="GO:0003700">
    <property type="term" value="F:DNA-binding transcription factor activity"/>
    <property type="evidence" value="ECO:0007669"/>
    <property type="project" value="InterPro"/>
</dbReference>
<dbReference type="Gene3D" id="1.10.10.10">
    <property type="entry name" value="Winged helix-like DNA-binding domain superfamily/Winged helix DNA-binding domain"/>
    <property type="match status" value="1"/>
</dbReference>
<proteinExistence type="predicted"/>
<dbReference type="InterPro" id="IPR036388">
    <property type="entry name" value="WH-like_DNA-bd_sf"/>
</dbReference>
<accession>A0A7J3XX86</accession>
<protein>
    <submittedName>
        <fullName evidence="2">MarR family transcriptional regulator</fullName>
    </submittedName>
</protein>
<dbReference type="InterPro" id="IPR000835">
    <property type="entry name" value="HTH_MarR-typ"/>
</dbReference>
<gene>
    <name evidence="2" type="ORF">ENM60_00720</name>
</gene>
<dbReference type="InterPro" id="IPR036390">
    <property type="entry name" value="WH_DNA-bd_sf"/>
</dbReference>
<feature type="domain" description="HTH marR-type" evidence="1">
    <location>
        <begin position="4"/>
        <end position="49"/>
    </location>
</feature>
<evidence type="ECO:0000313" key="2">
    <source>
        <dbReference type="EMBL" id="HHP67314.1"/>
    </source>
</evidence>
<name>A0A7J3XX86_9CREN</name>
<dbReference type="EMBL" id="DRYK01000014">
    <property type="protein sequence ID" value="HHP67314.1"/>
    <property type="molecule type" value="Genomic_DNA"/>
</dbReference>